<feature type="non-terminal residue" evidence="2">
    <location>
        <position position="1"/>
    </location>
</feature>
<gene>
    <name evidence="2" type="ORF">METZ01_LOCUS497916</name>
</gene>
<keyword evidence="1" id="KW-0472">Membrane</keyword>
<organism evidence="2">
    <name type="scientific">marine metagenome</name>
    <dbReference type="NCBI Taxonomy" id="408172"/>
    <lineage>
        <taxon>unclassified sequences</taxon>
        <taxon>metagenomes</taxon>
        <taxon>ecological metagenomes</taxon>
    </lineage>
</organism>
<sequence length="194" mass="22684">DSLTDFTVSFLVYFVLTSRLVNETGDSWYWFLGSFALLSCLLHCSYFVFYLVRYTSTVGTYLYNRVDESVSEEDTKAYKKGELSALVYFLQRCHIFLYGWQDKSIEYFDCISKELAFGKNNGKLPDIDWYMDKTFLTWVSPLCLCTNNMVLVLFSLIDQIVWGFLLIIIVGNIYLLGLQIKKILKVRKEFRSQA</sequence>
<protein>
    <submittedName>
        <fullName evidence="2">Uncharacterized protein</fullName>
    </submittedName>
</protein>
<feature type="transmembrane region" description="Helical" evidence="1">
    <location>
        <begin position="160"/>
        <end position="178"/>
    </location>
</feature>
<keyword evidence="1" id="KW-0812">Transmembrane</keyword>
<keyword evidence="1" id="KW-1133">Transmembrane helix</keyword>
<evidence type="ECO:0000256" key="1">
    <source>
        <dbReference type="SAM" id="Phobius"/>
    </source>
</evidence>
<reference evidence="2" key="1">
    <citation type="submission" date="2018-05" db="EMBL/GenBank/DDBJ databases">
        <authorList>
            <person name="Lanie J.A."/>
            <person name="Ng W.-L."/>
            <person name="Kazmierczak K.M."/>
            <person name="Andrzejewski T.M."/>
            <person name="Davidsen T.M."/>
            <person name="Wayne K.J."/>
            <person name="Tettelin H."/>
            <person name="Glass J.I."/>
            <person name="Rusch D."/>
            <person name="Podicherti R."/>
            <person name="Tsui H.-C.T."/>
            <person name="Winkler M.E."/>
        </authorList>
    </citation>
    <scope>NUCLEOTIDE SEQUENCE</scope>
</reference>
<accession>A0A383DKR0</accession>
<proteinExistence type="predicted"/>
<evidence type="ECO:0000313" key="2">
    <source>
        <dbReference type="EMBL" id="SVE45062.1"/>
    </source>
</evidence>
<dbReference type="AlphaFoldDB" id="A0A383DKR0"/>
<feature type="transmembrane region" description="Helical" evidence="1">
    <location>
        <begin position="135"/>
        <end position="154"/>
    </location>
</feature>
<dbReference type="EMBL" id="UINC01218156">
    <property type="protein sequence ID" value="SVE45062.1"/>
    <property type="molecule type" value="Genomic_DNA"/>
</dbReference>
<name>A0A383DKR0_9ZZZZ</name>
<feature type="transmembrane region" description="Helical" evidence="1">
    <location>
        <begin position="28"/>
        <end position="52"/>
    </location>
</feature>